<dbReference type="InterPro" id="IPR019775">
    <property type="entry name" value="WD40_repeat_CS"/>
</dbReference>
<evidence type="ECO:0000259" key="4">
    <source>
        <dbReference type="Pfam" id="PF20703"/>
    </source>
</evidence>
<dbReference type="InterPro" id="IPR001680">
    <property type="entry name" value="WD40_rpt"/>
</dbReference>
<dbReference type="Pfam" id="PF00400">
    <property type="entry name" value="WD40"/>
    <property type="match status" value="3"/>
</dbReference>
<dbReference type="SUPFAM" id="SSF50969">
    <property type="entry name" value="YVTN repeat-like/Quinoprotein amine dehydrogenase"/>
    <property type="match status" value="1"/>
</dbReference>
<dbReference type="SMART" id="SM00320">
    <property type="entry name" value="WD40"/>
    <property type="match status" value="9"/>
</dbReference>
<feature type="domain" description="Novel STAND NTPase 1" evidence="4">
    <location>
        <begin position="78"/>
        <end position="466"/>
    </location>
</feature>
<name>A0A919TJ53_9ACTN</name>
<dbReference type="EMBL" id="BOMW01000017">
    <property type="protein sequence ID" value="GIF04209.1"/>
    <property type="molecule type" value="Genomic_DNA"/>
</dbReference>
<evidence type="ECO:0000256" key="1">
    <source>
        <dbReference type="ARBA" id="ARBA00022574"/>
    </source>
</evidence>
<dbReference type="InterPro" id="IPR011048">
    <property type="entry name" value="Haem_d1_sf"/>
</dbReference>
<keyword evidence="6" id="KW-1185">Reference proteome</keyword>
<comment type="caution">
    <text evidence="5">The sequence shown here is derived from an EMBL/GenBank/DDBJ whole genome shotgun (WGS) entry which is preliminary data.</text>
</comment>
<dbReference type="Pfam" id="PF20703">
    <property type="entry name" value="nSTAND1"/>
    <property type="match status" value="1"/>
</dbReference>
<dbReference type="Gene3D" id="3.40.50.300">
    <property type="entry name" value="P-loop containing nucleotide triphosphate hydrolases"/>
    <property type="match status" value="1"/>
</dbReference>
<dbReference type="InterPro" id="IPR011044">
    <property type="entry name" value="Quino_amine_DH_bsu"/>
</dbReference>
<accession>A0A919TJ53</accession>
<dbReference type="CDD" id="cd00267">
    <property type="entry name" value="ABC_ATPase"/>
    <property type="match status" value="1"/>
</dbReference>
<dbReference type="SUPFAM" id="SSF52540">
    <property type="entry name" value="P-loop containing nucleoside triphosphate hydrolases"/>
    <property type="match status" value="1"/>
</dbReference>
<dbReference type="InterPro" id="IPR027417">
    <property type="entry name" value="P-loop_NTPase"/>
</dbReference>
<evidence type="ECO:0000313" key="5">
    <source>
        <dbReference type="EMBL" id="GIF04209.1"/>
    </source>
</evidence>
<protein>
    <recommendedName>
        <fullName evidence="4">Novel STAND NTPase 1 domain-containing protein</fullName>
    </recommendedName>
</protein>
<feature type="repeat" description="WD" evidence="3">
    <location>
        <begin position="862"/>
        <end position="891"/>
    </location>
</feature>
<dbReference type="Proteomes" id="UP000629619">
    <property type="component" value="Unassembled WGS sequence"/>
</dbReference>
<sequence length="1214" mass="128231">MLREKAGSPSYRTLARRANFSTATLAAAASGRKLPTLPVTVAYVEACGGDVGEWTARWRAIAARPEPAPPVPPVSRSPYVGLAPFQPDDAELFFGRRRLVDDLLRRVAQRRLTVVFGPSGAGKSSVVRAGLLPAVRGGALCGDRQPWPAVLMMPGTRPLTDLALRLAALAEIPAGALLDDLSGHPAHAGLVVRQGLARHPDGVELLLVADQFEAVFATDVDGPERDRFVAALVALARDDDSRTRVVLVSRADHYPRFVEYPDLLAAMTDGHLLVGGMTPAELRDAVVKPAEHVGARVEGALVSAIVAETTGRPGVLPLASHALLQAWQRRRGTTVTLAGYEAAGGVAGAVAATAESVYHALDDEQRRAARGLLLRMVDIDEQDVVKRRRMPRAEVGPAGPASTVIDRLVDARLLTTDQDGVELAHEALISAWPRLRDWVEEDRNGLRIHRRLADAVAGWESLGRDEGSLYRGTRLTVATEWARRQGTALTPAEQEFLDAGEQLRRGEAAAARRRRLLALASLALASVLLAVLAVVALVQADRAETERDRATARQVAADARAQRRSDPEIALMLAVRAYQLWPGAETEAVLRQATADSRILTTFRDHRGPVNSVAVGPGGSRVASADQAGRLHVWDPAGRAATLTHDSDELVLAMAFTPDGTRLVIAGVRPAGGHQLTVWDLGSGELTTILPGLSDAAEYSLAVSPDNRSVAFGGGAVVGLVDLTTRRVRSVLHGRAGAQPQSLAFTGRGSGLAAADADGSVTFWDLARPDRPVVSPATGPGTISASFSAGGGQVASTDGSRAWTAPAAHPERQVTLPNEGATSQIVISGDGRRVAGVDARTIRVWELSDPAHPRTLYSPAPVSDLAFSPDGMRLVSAATDATVRVWDISAGLTQVLDVPATTAPGPLAMNANGSAVAVSTSDGRIVLHRGTDGASLVLPGPSGQATPRVNLLRVSGDGRTVVATAGGHVLVWDGGGPPRSLPCALAEHSDVELSPDGRWVAAACDHLTVSVWDLRADGSPPLIVPDSAFPFEFSPDGRLLAAAVQPDARAVRVVRIPAVTTVFTVDLPAAAVRLRFDPDGGHLAVQGDDGSLRVYPDDGNSPVVLAGQPRWAYDVTFSPDRRLIADVTRDETVRLQNADGTGEPLVLERFGPPIMALGFDAGGRDLVTLHRDGTVRRVPCDVCQPISAVAALAGRRITRDFSPEERRKFLPGHG</sequence>
<organism evidence="5 6">
    <name type="scientific">Actinoplanes siamensis</name>
    <dbReference type="NCBI Taxonomy" id="1223317"/>
    <lineage>
        <taxon>Bacteria</taxon>
        <taxon>Bacillati</taxon>
        <taxon>Actinomycetota</taxon>
        <taxon>Actinomycetes</taxon>
        <taxon>Micromonosporales</taxon>
        <taxon>Micromonosporaceae</taxon>
        <taxon>Actinoplanes</taxon>
    </lineage>
</organism>
<dbReference type="PROSITE" id="PS50082">
    <property type="entry name" value="WD_REPEATS_2"/>
    <property type="match status" value="2"/>
</dbReference>
<keyword evidence="2" id="KW-0677">Repeat</keyword>
<dbReference type="SUPFAM" id="SSF50998">
    <property type="entry name" value="Quinoprotein alcohol dehydrogenase-like"/>
    <property type="match status" value="1"/>
</dbReference>
<dbReference type="AlphaFoldDB" id="A0A919TJ53"/>
<reference evidence="5" key="1">
    <citation type="submission" date="2021-01" db="EMBL/GenBank/DDBJ databases">
        <title>Whole genome shotgun sequence of Actinoplanes siamensis NBRC 109076.</title>
        <authorList>
            <person name="Komaki H."/>
            <person name="Tamura T."/>
        </authorList>
    </citation>
    <scope>NUCLEOTIDE SEQUENCE</scope>
    <source>
        <strain evidence="5">NBRC 109076</strain>
    </source>
</reference>
<dbReference type="SUPFAM" id="SSF51004">
    <property type="entry name" value="C-terminal (heme d1) domain of cytochrome cd1-nitrite reductase"/>
    <property type="match status" value="1"/>
</dbReference>
<dbReference type="PROSITE" id="PS50294">
    <property type="entry name" value="WD_REPEATS_REGION"/>
    <property type="match status" value="2"/>
</dbReference>
<dbReference type="InterPro" id="IPR011047">
    <property type="entry name" value="Quinoprotein_ADH-like_sf"/>
</dbReference>
<evidence type="ECO:0000313" key="6">
    <source>
        <dbReference type="Proteomes" id="UP000629619"/>
    </source>
</evidence>
<proteinExistence type="predicted"/>
<gene>
    <name evidence="5" type="ORF">Asi03nite_17470</name>
</gene>
<keyword evidence="1 3" id="KW-0853">WD repeat</keyword>
<evidence type="ECO:0000256" key="3">
    <source>
        <dbReference type="PROSITE-ProRule" id="PRU00221"/>
    </source>
</evidence>
<dbReference type="Gene3D" id="2.130.10.10">
    <property type="entry name" value="YVTN repeat-like/Quinoprotein amine dehydrogenase"/>
    <property type="match status" value="3"/>
</dbReference>
<dbReference type="InterPro" id="IPR015943">
    <property type="entry name" value="WD40/YVTN_repeat-like_dom_sf"/>
</dbReference>
<dbReference type="PANTHER" id="PTHR19879:SF9">
    <property type="entry name" value="TRANSCRIPTION INITIATION FACTOR TFIID SUBUNIT 5"/>
    <property type="match status" value="1"/>
</dbReference>
<feature type="repeat" description="WD" evidence="3">
    <location>
        <begin position="603"/>
        <end position="635"/>
    </location>
</feature>
<dbReference type="PANTHER" id="PTHR19879">
    <property type="entry name" value="TRANSCRIPTION INITIATION FACTOR TFIID"/>
    <property type="match status" value="1"/>
</dbReference>
<dbReference type="InterPro" id="IPR049052">
    <property type="entry name" value="nSTAND1"/>
</dbReference>
<evidence type="ECO:0000256" key="2">
    <source>
        <dbReference type="ARBA" id="ARBA00022737"/>
    </source>
</evidence>
<dbReference type="PROSITE" id="PS00678">
    <property type="entry name" value="WD_REPEATS_1"/>
    <property type="match status" value="1"/>
</dbReference>